<accession>A0ABZ2YQH0</accession>
<sequence length="200" mass="23324">MIIKNTQLQEVLSELRKSRTVGFRTVSYQADIIRPPLSFHTNDGDQTDTNKNAKKENYEINLLIHAAENLIIDKSLEKEFMHKFPTGEMVFNLADVSEYLWLANLLQHVTRNLTSNYNNENIGFADYWNKRSIYPFDALVSELLKTENGRYLLENCWENHFPNDPDYRKWIPGPQTGEKHSKNKHARVQTKSKNKGGPNR</sequence>
<gene>
    <name evidence="2" type="ORF">WJU16_03180</name>
</gene>
<evidence type="ECO:0000313" key="3">
    <source>
        <dbReference type="Proteomes" id="UP001485459"/>
    </source>
</evidence>
<evidence type="ECO:0008006" key="4">
    <source>
        <dbReference type="Google" id="ProtNLM"/>
    </source>
</evidence>
<evidence type="ECO:0000256" key="1">
    <source>
        <dbReference type="SAM" id="MobiDB-lite"/>
    </source>
</evidence>
<dbReference type="Proteomes" id="UP001485459">
    <property type="component" value="Chromosome"/>
</dbReference>
<organism evidence="2 3">
    <name type="scientific">Chitinophaga pollutisoli</name>
    <dbReference type="NCBI Taxonomy" id="3133966"/>
    <lineage>
        <taxon>Bacteria</taxon>
        <taxon>Pseudomonadati</taxon>
        <taxon>Bacteroidota</taxon>
        <taxon>Chitinophagia</taxon>
        <taxon>Chitinophagales</taxon>
        <taxon>Chitinophagaceae</taxon>
        <taxon>Chitinophaga</taxon>
    </lineage>
</organism>
<feature type="region of interest" description="Disordered" evidence="1">
    <location>
        <begin position="171"/>
        <end position="200"/>
    </location>
</feature>
<evidence type="ECO:0000313" key="2">
    <source>
        <dbReference type="EMBL" id="WZN42039.1"/>
    </source>
</evidence>
<name>A0ABZ2YQH0_9BACT</name>
<dbReference type="EMBL" id="CP149822">
    <property type="protein sequence ID" value="WZN42039.1"/>
    <property type="molecule type" value="Genomic_DNA"/>
</dbReference>
<proteinExistence type="predicted"/>
<feature type="compositionally biased region" description="Basic residues" evidence="1">
    <location>
        <begin position="181"/>
        <end position="194"/>
    </location>
</feature>
<protein>
    <recommendedName>
        <fullName evidence="4">DUF4304 domain-containing protein</fullName>
    </recommendedName>
</protein>
<dbReference type="RefSeq" id="WP_341836882.1">
    <property type="nucleotide sequence ID" value="NZ_CP149822.1"/>
</dbReference>
<reference evidence="3" key="1">
    <citation type="submission" date="2024-03" db="EMBL/GenBank/DDBJ databases">
        <title>Chitinophaga horti sp. nov., isolated from garden soil.</title>
        <authorList>
            <person name="Lee D.S."/>
            <person name="Han D.M."/>
            <person name="Baek J.H."/>
            <person name="Choi D.G."/>
            <person name="Jeon J.H."/>
            <person name="Jeon C.O."/>
        </authorList>
    </citation>
    <scope>NUCLEOTIDE SEQUENCE [LARGE SCALE GENOMIC DNA]</scope>
    <source>
        <strain evidence="3">GPA1</strain>
    </source>
</reference>
<keyword evidence="3" id="KW-1185">Reference proteome</keyword>